<evidence type="ECO:0000256" key="1">
    <source>
        <dbReference type="SAM" id="Coils"/>
    </source>
</evidence>
<feature type="coiled-coil region" evidence="1">
    <location>
        <begin position="385"/>
        <end position="412"/>
    </location>
</feature>
<organism evidence="3 4">
    <name type="scientific">Plectonema radiosum NIES-515</name>
    <dbReference type="NCBI Taxonomy" id="2986073"/>
    <lineage>
        <taxon>Bacteria</taxon>
        <taxon>Bacillati</taxon>
        <taxon>Cyanobacteriota</taxon>
        <taxon>Cyanophyceae</taxon>
        <taxon>Oscillatoriophycideae</taxon>
        <taxon>Oscillatoriales</taxon>
        <taxon>Microcoleaceae</taxon>
        <taxon>Plectonema</taxon>
    </lineage>
</organism>
<evidence type="ECO:0000313" key="4">
    <source>
        <dbReference type="Proteomes" id="UP001526143"/>
    </source>
</evidence>
<name>A0ABT3AVZ6_9CYAN</name>
<feature type="transmembrane region" description="Helical" evidence="2">
    <location>
        <begin position="115"/>
        <end position="139"/>
    </location>
</feature>
<gene>
    <name evidence="3" type="ORF">OGM63_07135</name>
</gene>
<keyword evidence="2" id="KW-0812">Transmembrane</keyword>
<feature type="coiled-coil region" evidence="1">
    <location>
        <begin position="580"/>
        <end position="607"/>
    </location>
</feature>
<keyword evidence="1" id="KW-0175">Coiled coil</keyword>
<evidence type="ECO:0000313" key="3">
    <source>
        <dbReference type="EMBL" id="MCV3213299.1"/>
    </source>
</evidence>
<evidence type="ECO:0000256" key="2">
    <source>
        <dbReference type="SAM" id="Phobius"/>
    </source>
</evidence>
<keyword evidence="4" id="KW-1185">Reference proteome</keyword>
<dbReference type="SUPFAM" id="SSF58104">
    <property type="entry name" value="Methyl-accepting chemotaxis protein (MCP) signaling domain"/>
    <property type="match status" value="1"/>
</dbReference>
<dbReference type="EMBL" id="JAOWRF010000107">
    <property type="protein sequence ID" value="MCV3213299.1"/>
    <property type="molecule type" value="Genomic_DNA"/>
</dbReference>
<comment type="caution">
    <text evidence="3">The sequence shown here is derived from an EMBL/GenBank/DDBJ whole genome shotgun (WGS) entry which is preliminary data.</text>
</comment>
<feature type="transmembrane region" description="Helical" evidence="2">
    <location>
        <begin position="6"/>
        <end position="25"/>
    </location>
</feature>
<reference evidence="3 4" key="1">
    <citation type="submission" date="2022-10" db="EMBL/GenBank/DDBJ databases">
        <title>Identification of biosynthetic pathway for the production of the potent trypsin inhibitor radiosumin.</title>
        <authorList>
            <person name="Fewer D.P."/>
            <person name="Delbaje E."/>
            <person name="Ouyang X."/>
            <person name="Agostino P.D."/>
            <person name="Wahlsten M."/>
            <person name="Jokela J."/>
            <person name="Permi P."/>
            <person name="Haapaniemi E."/>
            <person name="Koistinen H."/>
        </authorList>
    </citation>
    <scope>NUCLEOTIDE SEQUENCE [LARGE SCALE GENOMIC DNA]</scope>
    <source>
        <strain evidence="3 4">NIES-515</strain>
    </source>
</reference>
<sequence>MPLIPPYLIFFTVVLVILPSLVAIFSRWSLYQHLVGEADKVKMLIGGNKSVTEPQTIKNLKSRFKQASIQLDNVNTAALIDQIYSQEKIKVHFLVFTKEVGCDQIDYFCRILPNLLLAFGLFGTFFGITRSLLALSQTINQTTASNVTSLVAELEKPLQGMSIAFITSLAGLLFSVVLTVFNWLKNTSQAKYRLISSLEDYLDNIYQLTIDGHTRLDKAVDRMANLQNEFLINFGKNVRDVVEQSLGKVAKEIAEENKKANELATQVYEGFTRSSGTISAAATEFKIAGEQLKAKSEIFKQAAETFEKSQFPQKLSDATADLANTQEKFSQSAASLAQTVISIATVVSEVQRLGEEIRSVNQTSVKVLELHQTNQNSLSEIIPQLKQGASNLGRVTKKLDNLEEKIANKADSFNGVEVTLTELVGMVRNYTEGVNLGIESLGDRFVLNLSEQLDTNNQQFDTIVSNLEGYANQLNVKVDTLNLDLMELLKDNNAKATSEYKNIGDRFVLKLSEQLNTNNQQFDTIVSNLEGYANQLNVQIDTLMKLLKDNNVKTTSEYEKVSDRLLGGIQQATEYNIKNYQNLGTKVQQCIEQLSNIKEELSQIKKA</sequence>
<feature type="coiled-coil region" evidence="1">
    <location>
        <begin position="471"/>
        <end position="506"/>
    </location>
</feature>
<dbReference type="Proteomes" id="UP001526143">
    <property type="component" value="Unassembled WGS sequence"/>
</dbReference>
<keyword evidence="2" id="KW-0472">Membrane</keyword>
<proteinExistence type="predicted"/>
<dbReference type="RefSeq" id="WP_263744808.1">
    <property type="nucleotide sequence ID" value="NZ_JAOWRF010000107.1"/>
</dbReference>
<protein>
    <submittedName>
        <fullName evidence="3">MotA/TolQ/ExbB proton channel family protein</fullName>
    </submittedName>
</protein>
<keyword evidence="2" id="KW-1133">Transmembrane helix</keyword>
<feature type="transmembrane region" description="Helical" evidence="2">
    <location>
        <begin position="159"/>
        <end position="184"/>
    </location>
</feature>
<accession>A0ABT3AVZ6</accession>